<evidence type="ECO:0000313" key="9">
    <source>
        <dbReference type="EMBL" id="SFP34927.1"/>
    </source>
</evidence>
<dbReference type="InterPro" id="IPR011990">
    <property type="entry name" value="TPR-like_helical_dom_sf"/>
</dbReference>
<gene>
    <name evidence="9" type="ORF">SAMN02910344_01151</name>
</gene>
<accession>A0A662ZH03</accession>
<keyword evidence="6" id="KW-0998">Cell outer membrane</keyword>
<evidence type="ECO:0000256" key="3">
    <source>
        <dbReference type="ARBA" id="ARBA00022984"/>
    </source>
</evidence>
<dbReference type="PANTHER" id="PTHR38038">
    <property type="entry name" value="PENICILLIN-BINDING PROTEIN ACTIVATOR LPOA"/>
    <property type="match status" value="1"/>
</dbReference>
<evidence type="ECO:0000313" key="10">
    <source>
        <dbReference type="Proteomes" id="UP000243745"/>
    </source>
</evidence>
<keyword evidence="2" id="KW-0133">Cell shape</keyword>
<evidence type="ECO:0000256" key="6">
    <source>
        <dbReference type="ARBA" id="ARBA00023237"/>
    </source>
</evidence>
<dbReference type="EMBL" id="FOXF01000017">
    <property type="protein sequence ID" value="SFP34927.1"/>
    <property type="molecule type" value="Genomic_DNA"/>
</dbReference>
<sequence length="578" mass="63443">MFTKHKHFKLSSVFYTLLFLSTLNACSVLSGHDSKLKPEPFAAMEHDSSWYSSQLSASVPEYNYDWQILLARAYSNEGNTGAASEVLSQMRESAITPLQGNIADIIEAQIKSKSGNYKAAANLLNSVNVMSLPKDVANYYYSLSARVNEANGKYLDAGLNYLNLADSISNNDKSEIYERASSALSKAAPKDLMNAFRQSKANGDDLTCGFIEYALISKNQSAKSKERLLKSFEEKYPDHPVLSKKATQHETASNEKAFGNNIGNGDTIAVFLPLTGPYAKIIGNPVKIGILSSYRDRGISVNLKFYDTAASSIPVLYNQALNDKAKVIIGPIIKEQVNELLAQRPAVPVIALNQGNSQPNVSNVYYLTLAPENDMFNASLEMQRDRIQSPVIIAPRNERGDRMANSLNSYWSAANNKGISLCYYEDMNTIENTVKGCLNSYKAYDGVYIYGTPLETSKIKDSARAYIGDSATYYAGAKSNDGLTQSAIATSLNGIKLGDQPWMLKDSGAKQRIQEILPKANGDTLRSFAIGYDSLNLALHLHDLTANHQQSIRGLSGDISISENGKLKRIITWIKVGN</sequence>
<dbReference type="Pfam" id="PF04348">
    <property type="entry name" value="LppC"/>
    <property type="match status" value="1"/>
</dbReference>
<dbReference type="PANTHER" id="PTHR38038:SF1">
    <property type="entry name" value="PENICILLIN-BINDING PROTEIN ACTIVATOR LPOA"/>
    <property type="match status" value="1"/>
</dbReference>
<dbReference type="SUPFAM" id="SSF53822">
    <property type="entry name" value="Periplasmic binding protein-like I"/>
    <property type="match status" value="1"/>
</dbReference>
<evidence type="ECO:0000256" key="4">
    <source>
        <dbReference type="ARBA" id="ARBA00023136"/>
    </source>
</evidence>
<dbReference type="AlphaFoldDB" id="A0A662ZH03"/>
<keyword evidence="10" id="KW-1185">Reference proteome</keyword>
<dbReference type="OrthoDB" id="6708821at2"/>
<dbReference type="Proteomes" id="UP000243745">
    <property type="component" value="Unassembled WGS sequence"/>
</dbReference>
<reference evidence="9 10" key="1">
    <citation type="submission" date="2016-10" db="EMBL/GenBank/DDBJ databases">
        <authorList>
            <person name="Varghese N."/>
            <person name="Submissions S."/>
        </authorList>
    </citation>
    <scope>NUCLEOTIDE SEQUENCE [LARGE SCALE GENOMIC DNA]</scope>
    <source>
        <strain evidence="9 10">DSM 1361</strain>
    </source>
</reference>
<protein>
    <submittedName>
        <fullName evidence="9">Outer membrane lipoprotein LpoA, binds and activates PBP1a</fullName>
    </submittedName>
</protein>
<name>A0A662ZH03_9GAMM</name>
<keyword evidence="7 9" id="KW-0449">Lipoprotein</keyword>
<dbReference type="CDD" id="cd06339">
    <property type="entry name" value="PBP1_YraM_LppC_lipoprotein-like"/>
    <property type="match status" value="1"/>
</dbReference>
<keyword evidence="3" id="KW-0573">Peptidoglycan synthesis</keyword>
<evidence type="ECO:0000256" key="7">
    <source>
        <dbReference type="ARBA" id="ARBA00023288"/>
    </source>
</evidence>
<feature type="chain" id="PRO_5025046395" evidence="8">
    <location>
        <begin position="26"/>
        <end position="578"/>
    </location>
</feature>
<evidence type="ECO:0000256" key="5">
    <source>
        <dbReference type="ARBA" id="ARBA00023139"/>
    </source>
</evidence>
<dbReference type="InterPro" id="IPR007443">
    <property type="entry name" value="LpoA"/>
</dbReference>
<dbReference type="GO" id="GO:0008360">
    <property type="term" value="P:regulation of cell shape"/>
    <property type="evidence" value="ECO:0007669"/>
    <property type="project" value="UniProtKB-KW"/>
</dbReference>
<dbReference type="GO" id="GO:0031241">
    <property type="term" value="C:periplasmic side of cell outer membrane"/>
    <property type="evidence" value="ECO:0007669"/>
    <property type="project" value="TreeGrafter"/>
</dbReference>
<evidence type="ECO:0000256" key="8">
    <source>
        <dbReference type="SAM" id="SignalP"/>
    </source>
</evidence>
<organism evidence="9 10">
    <name type="scientific">Ruminobacter amylophilus</name>
    <dbReference type="NCBI Taxonomy" id="867"/>
    <lineage>
        <taxon>Bacteria</taxon>
        <taxon>Pseudomonadati</taxon>
        <taxon>Pseudomonadota</taxon>
        <taxon>Gammaproteobacteria</taxon>
        <taxon>Aeromonadales</taxon>
        <taxon>Succinivibrionaceae</taxon>
        <taxon>Ruminobacter</taxon>
    </lineage>
</organism>
<dbReference type="Gene3D" id="1.25.40.10">
    <property type="entry name" value="Tetratricopeptide repeat domain"/>
    <property type="match status" value="1"/>
</dbReference>
<proteinExistence type="predicted"/>
<evidence type="ECO:0000256" key="2">
    <source>
        <dbReference type="ARBA" id="ARBA00022960"/>
    </source>
</evidence>
<keyword evidence="1 8" id="KW-0732">Signal</keyword>
<evidence type="ECO:0000256" key="1">
    <source>
        <dbReference type="ARBA" id="ARBA00022729"/>
    </source>
</evidence>
<dbReference type="Gene3D" id="3.40.50.2300">
    <property type="match status" value="2"/>
</dbReference>
<keyword evidence="4" id="KW-0472">Membrane</keyword>
<keyword evidence="5" id="KW-0564">Palmitate</keyword>
<dbReference type="GO" id="GO:0030234">
    <property type="term" value="F:enzyme regulator activity"/>
    <property type="evidence" value="ECO:0007669"/>
    <property type="project" value="TreeGrafter"/>
</dbReference>
<feature type="signal peptide" evidence="8">
    <location>
        <begin position="1"/>
        <end position="25"/>
    </location>
</feature>
<dbReference type="InterPro" id="IPR028082">
    <property type="entry name" value="Peripla_BP_I"/>
</dbReference>
<dbReference type="GO" id="GO:0009252">
    <property type="term" value="P:peptidoglycan biosynthetic process"/>
    <property type="evidence" value="ECO:0007669"/>
    <property type="project" value="UniProtKB-KW"/>
</dbReference>